<protein>
    <submittedName>
        <fullName evidence="2">X-Pro dipeptidyl-peptidase-like protein</fullName>
    </submittedName>
</protein>
<dbReference type="GO" id="GO:0016787">
    <property type="term" value="F:hydrolase activity"/>
    <property type="evidence" value="ECO:0007669"/>
    <property type="project" value="InterPro"/>
</dbReference>
<name>A0A2S3UJX0_9HYPH</name>
<organism evidence="2 3">
    <name type="scientific">Roseibium marinum</name>
    <dbReference type="NCBI Taxonomy" id="281252"/>
    <lineage>
        <taxon>Bacteria</taxon>
        <taxon>Pseudomonadati</taxon>
        <taxon>Pseudomonadota</taxon>
        <taxon>Alphaproteobacteria</taxon>
        <taxon>Hyphomicrobiales</taxon>
        <taxon>Stappiaceae</taxon>
        <taxon>Roseibium</taxon>
    </lineage>
</organism>
<evidence type="ECO:0000313" key="2">
    <source>
        <dbReference type="EMBL" id="POF27961.1"/>
    </source>
</evidence>
<dbReference type="Proteomes" id="UP000236959">
    <property type="component" value="Unassembled WGS sequence"/>
</dbReference>
<feature type="domain" description="Xaa-Pro dipeptidyl-peptidase-like" evidence="1">
    <location>
        <begin position="47"/>
        <end position="206"/>
    </location>
</feature>
<dbReference type="Gene3D" id="3.40.50.1820">
    <property type="entry name" value="alpha/beta hydrolase"/>
    <property type="match status" value="1"/>
</dbReference>
<evidence type="ECO:0000313" key="3">
    <source>
        <dbReference type="Proteomes" id="UP000236959"/>
    </source>
</evidence>
<reference evidence="2 3" key="1">
    <citation type="submission" date="2018-01" db="EMBL/GenBank/DDBJ databases">
        <title>Genomic Encyclopedia of Archaeal and Bacterial Type Strains, Phase II (KMG-II): from individual species to whole genera.</title>
        <authorList>
            <person name="Goeker M."/>
        </authorList>
    </citation>
    <scope>NUCLEOTIDE SEQUENCE [LARGE SCALE GENOMIC DNA]</scope>
    <source>
        <strain evidence="2 3">DSM 17023</strain>
    </source>
</reference>
<proteinExistence type="predicted"/>
<evidence type="ECO:0000259" key="1">
    <source>
        <dbReference type="Pfam" id="PF02129"/>
    </source>
</evidence>
<sequence length="295" mass="31663">MLNALRDAFEIGAHPLSFRSARMEAADDFDIEHLVFESPAGEEVRGVLTRPRETGPHPAILYIHAHGNRHDIGIREMLEGRPALQGPLGPEFARRGYVTLMTELPAFGHRAEPGESARAKAALWRGNSLAGQMVAEQASALDWLASRDDVDAGRAGAFGISMGATLSYWLAGVDPRITAVAQLCAYADLETLIETGAHDLHGIYMTVPGLLKIASNGRIAGSVAPRPQLIGIGDLDPLTPPRAVETALDETRALYAATGAADNLAVHREPDSGHVETAAMREAVLSFFERHLQTV</sequence>
<comment type="caution">
    <text evidence="2">The sequence shown here is derived from an EMBL/GenBank/DDBJ whole genome shotgun (WGS) entry which is preliminary data.</text>
</comment>
<dbReference type="InterPro" id="IPR000383">
    <property type="entry name" value="Xaa-Pro-like_dom"/>
</dbReference>
<dbReference type="SUPFAM" id="SSF53474">
    <property type="entry name" value="alpha/beta-Hydrolases"/>
    <property type="match status" value="1"/>
</dbReference>
<dbReference type="AlphaFoldDB" id="A0A2S3UJX0"/>
<gene>
    <name evidence="2" type="ORF">CLV41_11942</name>
</gene>
<dbReference type="InterPro" id="IPR050261">
    <property type="entry name" value="FrsA_esterase"/>
</dbReference>
<accession>A0A2S3UJX0</accession>
<dbReference type="PANTHER" id="PTHR22946">
    <property type="entry name" value="DIENELACTONE HYDROLASE DOMAIN-CONTAINING PROTEIN-RELATED"/>
    <property type="match status" value="1"/>
</dbReference>
<dbReference type="InterPro" id="IPR029058">
    <property type="entry name" value="AB_hydrolase_fold"/>
</dbReference>
<dbReference type="EMBL" id="PPCN01000019">
    <property type="protein sequence ID" value="POF27961.1"/>
    <property type="molecule type" value="Genomic_DNA"/>
</dbReference>
<keyword evidence="3" id="KW-1185">Reference proteome</keyword>
<dbReference type="Pfam" id="PF02129">
    <property type="entry name" value="Peptidase_S15"/>
    <property type="match status" value="1"/>
</dbReference>
<dbReference type="RefSeq" id="WP_170107327.1">
    <property type="nucleotide sequence ID" value="NZ_PPCN01000019.1"/>
</dbReference>